<comment type="similarity">
    <text evidence="2 15">Belongs to the Nth/MutY family.</text>
</comment>
<keyword evidence="8" id="KW-0378">Hydrolase</keyword>
<dbReference type="InterPro" id="IPR015797">
    <property type="entry name" value="NUDIX_hydrolase-like_dom_sf"/>
</dbReference>
<evidence type="ECO:0000256" key="13">
    <source>
        <dbReference type="ARBA" id="ARBA00023295"/>
    </source>
</evidence>
<name>A0A511V1T8_9BACI</name>
<protein>
    <recommendedName>
        <fullName evidence="4 15">Adenine DNA glycosylase</fullName>
        <ecNumber evidence="3 15">3.2.2.31</ecNumber>
    </recommendedName>
</protein>
<dbReference type="SMART" id="SM00525">
    <property type="entry name" value="FES"/>
    <property type="match status" value="1"/>
</dbReference>
<evidence type="ECO:0000259" key="16">
    <source>
        <dbReference type="SMART" id="SM00478"/>
    </source>
</evidence>
<dbReference type="GO" id="GO:0046872">
    <property type="term" value="F:metal ion binding"/>
    <property type="evidence" value="ECO:0007669"/>
    <property type="project" value="UniProtKB-UniRule"/>
</dbReference>
<keyword evidence="12" id="KW-0234">DNA repair</keyword>
<dbReference type="FunFam" id="1.10.340.30:FF:000010">
    <property type="entry name" value="Adenine DNA glycosylase"/>
    <property type="match status" value="1"/>
</dbReference>
<dbReference type="Gene3D" id="1.10.340.30">
    <property type="entry name" value="Hypothetical protein, domain 2"/>
    <property type="match status" value="1"/>
</dbReference>
<dbReference type="RefSeq" id="WP_146937390.1">
    <property type="nucleotide sequence ID" value="NZ_BJXW01000014.1"/>
</dbReference>
<dbReference type="Pfam" id="PF10576">
    <property type="entry name" value="EndIII_4Fe-2S"/>
    <property type="match status" value="1"/>
</dbReference>
<keyword evidence="9 15" id="KW-0408">Iron</keyword>
<evidence type="ECO:0000256" key="6">
    <source>
        <dbReference type="ARBA" id="ARBA00022723"/>
    </source>
</evidence>
<dbReference type="SMART" id="SM00478">
    <property type="entry name" value="ENDO3c"/>
    <property type="match status" value="1"/>
</dbReference>
<dbReference type="EMBL" id="BJXW01000014">
    <property type="protein sequence ID" value="GEN31312.1"/>
    <property type="molecule type" value="Genomic_DNA"/>
</dbReference>
<keyword evidence="7 15" id="KW-0227">DNA damage</keyword>
<dbReference type="Gene3D" id="3.90.79.10">
    <property type="entry name" value="Nucleoside Triphosphate Pyrophosphohydrolase"/>
    <property type="match status" value="1"/>
</dbReference>
<evidence type="ECO:0000256" key="2">
    <source>
        <dbReference type="ARBA" id="ARBA00008343"/>
    </source>
</evidence>
<dbReference type="SUPFAM" id="SSF48150">
    <property type="entry name" value="DNA-glycosylase"/>
    <property type="match status" value="1"/>
</dbReference>
<dbReference type="Pfam" id="PF14815">
    <property type="entry name" value="NUDIX_4"/>
    <property type="match status" value="1"/>
</dbReference>
<dbReference type="GO" id="GO:0032357">
    <property type="term" value="F:oxidized purine DNA binding"/>
    <property type="evidence" value="ECO:0007669"/>
    <property type="project" value="TreeGrafter"/>
</dbReference>
<dbReference type="GO" id="GO:0035485">
    <property type="term" value="F:adenine/guanine mispair binding"/>
    <property type="evidence" value="ECO:0007669"/>
    <property type="project" value="TreeGrafter"/>
</dbReference>
<dbReference type="CDD" id="cd00056">
    <property type="entry name" value="ENDO3c"/>
    <property type="match status" value="1"/>
</dbReference>
<dbReference type="Gene3D" id="1.10.1670.10">
    <property type="entry name" value="Helix-hairpin-Helix base-excision DNA repair enzymes (C-terminal)"/>
    <property type="match status" value="1"/>
</dbReference>
<dbReference type="InterPro" id="IPR000445">
    <property type="entry name" value="HhH_motif"/>
</dbReference>
<dbReference type="Pfam" id="PF00633">
    <property type="entry name" value="HHH"/>
    <property type="match status" value="1"/>
</dbReference>
<evidence type="ECO:0000256" key="14">
    <source>
        <dbReference type="ARBA" id="ARBA00058550"/>
    </source>
</evidence>
<dbReference type="CDD" id="cd03431">
    <property type="entry name" value="NUDIX_DNA_Glycosylase_C-MutY"/>
    <property type="match status" value="1"/>
</dbReference>
<keyword evidence="5" id="KW-0004">4Fe-4S</keyword>
<dbReference type="SUPFAM" id="SSF55811">
    <property type="entry name" value="Nudix"/>
    <property type="match status" value="1"/>
</dbReference>
<sequence>MIEKLIEGFDTTRFQIDLIEWYNKYKRDLPWRKDQDPYKIWVSEIMLQQTQVDTVIPYFQRFIEQFPTPKALAEADEQDVLKAWEGLGYYSRARNLHTAVKDVVIRYNGRVPNDGKQLLTLKGIGPYTRGAIMSIAFNEPYPAVDGNVMRVFSRVLKIEDDIAQAKTRRLFEKVVGKIISKENPSAFNQGIMDLGATICTPKSPQCLLCPVQSHCRAYAEGIEQWLPVKSKAKKKKRISYISLLIQDEHGQIMIEKRPNEGLLANLWQFPMIPIKEVCLKHLPKYVYEKYGIHIRLENKQGELRHVFTHLIWDIEIFQAKTTDKVENDRLKQVSQEALADYPFPVPHQKMMQYI</sequence>
<dbReference type="OrthoDB" id="9802365at2"/>
<dbReference type="InterPro" id="IPR023170">
    <property type="entry name" value="HhH_base_excis_C"/>
</dbReference>
<evidence type="ECO:0000256" key="15">
    <source>
        <dbReference type="RuleBase" id="RU365096"/>
    </source>
</evidence>
<keyword evidence="10" id="KW-0411">Iron-sulfur</keyword>
<keyword evidence="13 15" id="KW-0326">Glycosidase</keyword>
<evidence type="ECO:0000256" key="7">
    <source>
        <dbReference type="ARBA" id="ARBA00022763"/>
    </source>
</evidence>
<accession>A0A511V1T8</accession>
<evidence type="ECO:0000256" key="3">
    <source>
        <dbReference type="ARBA" id="ARBA00012045"/>
    </source>
</evidence>
<dbReference type="InterPro" id="IPR011257">
    <property type="entry name" value="DNA_glycosylase"/>
</dbReference>
<evidence type="ECO:0000256" key="9">
    <source>
        <dbReference type="ARBA" id="ARBA00023004"/>
    </source>
</evidence>
<dbReference type="GO" id="GO:0034039">
    <property type="term" value="F:8-oxo-7,8-dihydroguanine DNA N-glycosylase activity"/>
    <property type="evidence" value="ECO:0007669"/>
    <property type="project" value="TreeGrafter"/>
</dbReference>
<feature type="domain" description="HhH-GPD" evidence="16">
    <location>
        <begin position="46"/>
        <end position="197"/>
    </location>
</feature>
<evidence type="ECO:0000313" key="17">
    <source>
        <dbReference type="EMBL" id="GEN31312.1"/>
    </source>
</evidence>
<dbReference type="EC" id="3.2.2.31" evidence="3 15"/>
<reference evidence="17 18" key="1">
    <citation type="submission" date="2019-07" db="EMBL/GenBank/DDBJ databases">
        <title>Whole genome shotgun sequence of Cerasibacillus quisquiliarum NBRC 102429.</title>
        <authorList>
            <person name="Hosoyama A."/>
            <person name="Uohara A."/>
            <person name="Ohji S."/>
            <person name="Ichikawa N."/>
        </authorList>
    </citation>
    <scope>NUCLEOTIDE SEQUENCE [LARGE SCALE GENOMIC DNA]</scope>
    <source>
        <strain evidence="17 18">NBRC 102429</strain>
    </source>
</reference>
<proteinExistence type="inferred from homology"/>
<comment type="function">
    <text evidence="14">Base excision repair (BER) glycosylase that initiates repair of A:oxoG to C:G by removing the inappropriately paired adenine base from the DNA backbone, generating an abasic site product. 8-oxoguanine (oxoG) is a genotoxic DNA lesion resulting from oxidation of guanine; this residue is misread by replicative DNA polymerases, that insert adenine instead of cytosine opposite the oxidized damaged base. Shows a powerful dicrimination of A versus C, since it does not cleave cytosine in oxoG:C pairs. May also be able to remove adenine from A:G mispairs, although this activity may not be physiologically relevant.</text>
</comment>
<dbReference type="Pfam" id="PF00730">
    <property type="entry name" value="HhH-GPD"/>
    <property type="match status" value="1"/>
</dbReference>
<dbReference type="GO" id="GO:0051539">
    <property type="term" value="F:4 iron, 4 sulfur cluster binding"/>
    <property type="evidence" value="ECO:0007669"/>
    <property type="project" value="UniProtKB-UniRule"/>
</dbReference>
<dbReference type="InterPro" id="IPR003265">
    <property type="entry name" value="HhH-GPD_domain"/>
</dbReference>
<gene>
    <name evidence="17" type="primary">mutY</name>
    <name evidence="17" type="ORF">CQU01_15500</name>
</gene>
<dbReference type="NCBIfam" id="TIGR01084">
    <property type="entry name" value="mutY"/>
    <property type="match status" value="1"/>
</dbReference>
<evidence type="ECO:0000313" key="18">
    <source>
        <dbReference type="Proteomes" id="UP000321491"/>
    </source>
</evidence>
<evidence type="ECO:0000256" key="4">
    <source>
        <dbReference type="ARBA" id="ARBA00022023"/>
    </source>
</evidence>
<dbReference type="InterPro" id="IPR003651">
    <property type="entry name" value="Endonuclease3_FeS-loop_motif"/>
</dbReference>
<evidence type="ECO:0000256" key="1">
    <source>
        <dbReference type="ARBA" id="ARBA00000843"/>
    </source>
</evidence>
<dbReference type="GO" id="GO:0000701">
    <property type="term" value="F:purine-specific mismatch base pair DNA N-glycosylase activity"/>
    <property type="evidence" value="ECO:0007669"/>
    <property type="project" value="UniProtKB-EC"/>
</dbReference>
<dbReference type="PANTHER" id="PTHR42944:SF1">
    <property type="entry name" value="ADENINE DNA GLYCOSYLASE"/>
    <property type="match status" value="1"/>
</dbReference>
<dbReference type="FunFam" id="1.10.1670.10:FF:000002">
    <property type="entry name" value="Adenine DNA glycosylase"/>
    <property type="match status" value="1"/>
</dbReference>
<keyword evidence="11" id="KW-0238">DNA-binding</keyword>
<evidence type="ECO:0000256" key="5">
    <source>
        <dbReference type="ARBA" id="ARBA00022485"/>
    </source>
</evidence>
<keyword evidence="6" id="KW-0479">Metal-binding</keyword>
<dbReference type="GO" id="GO:0006284">
    <property type="term" value="P:base-excision repair"/>
    <property type="evidence" value="ECO:0007669"/>
    <property type="project" value="UniProtKB-UniRule"/>
</dbReference>
<dbReference type="InterPro" id="IPR029119">
    <property type="entry name" value="MutY_C"/>
</dbReference>
<dbReference type="Proteomes" id="UP000321491">
    <property type="component" value="Unassembled WGS sequence"/>
</dbReference>
<dbReference type="GO" id="GO:0006298">
    <property type="term" value="P:mismatch repair"/>
    <property type="evidence" value="ECO:0007669"/>
    <property type="project" value="TreeGrafter"/>
</dbReference>
<dbReference type="InterPro" id="IPR044298">
    <property type="entry name" value="MIG/MutY"/>
</dbReference>
<comment type="catalytic activity">
    <reaction evidence="1 15">
        <text>Hydrolyzes free adenine bases from 7,8-dihydro-8-oxoguanine:adenine mismatched double-stranded DNA, leaving an apurinic site.</text>
        <dbReference type="EC" id="3.2.2.31"/>
    </reaction>
</comment>
<dbReference type="PANTHER" id="PTHR42944">
    <property type="entry name" value="ADENINE DNA GLYCOSYLASE"/>
    <property type="match status" value="1"/>
</dbReference>
<evidence type="ECO:0000256" key="8">
    <source>
        <dbReference type="ARBA" id="ARBA00022801"/>
    </source>
</evidence>
<comment type="caution">
    <text evidence="17">The sequence shown here is derived from an EMBL/GenBank/DDBJ whole genome shotgun (WGS) entry which is preliminary data.</text>
</comment>
<comment type="cofactor">
    <cofactor evidence="15">
        <name>[4Fe-4S] cluster</name>
        <dbReference type="ChEBI" id="CHEBI:49883"/>
    </cofactor>
    <text evidence="15">Binds 1 [4Fe-4S] cluster.</text>
</comment>
<dbReference type="AlphaFoldDB" id="A0A511V1T8"/>
<evidence type="ECO:0000256" key="12">
    <source>
        <dbReference type="ARBA" id="ARBA00023204"/>
    </source>
</evidence>
<comment type="function">
    <text evidence="15">Adenine glycosylase active on G-A mispairs.</text>
</comment>
<evidence type="ECO:0000256" key="10">
    <source>
        <dbReference type="ARBA" id="ARBA00023014"/>
    </source>
</evidence>
<dbReference type="InterPro" id="IPR005760">
    <property type="entry name" value="A/G_AdeGlyc_MutY"/>
</dbReference>
<keyword evidence="18" id="KW-1185">Reference proteome</keyword>
<evidence type="ECO:0000256" key="11">
    <source>
        <dbReference type="ARBA" id="ARBA00023125"/>
    </source>
</evidence>
<organism evidence="17 18">
    <name type="scientific">Cerasibacillus quisquiliarum</name>
    <dbReference type="NCBI Taxonomy" id="227865"/>
    <lineage>
        <taxon>Bacteria</taxon>
        <taxon>Bacillati</taxon>
        <taxon>Bacillota</taxon>
        <taxon>Bacilli</taxon>
        <taxon>Bacillales</taxon>
        <taxon>Bacillaceae</taxon>
        <taxon>Cerasibacillus</taxon>
    </lineage>
</organism>